<organism evidence="1 2">
    <name type="scientific">Actinomadura hallensis</name>
    <dbReference type="NCBI Taxonomy" id="337895"/>
    <lineage>
        <taxon>Bacteria</taxon>
        <taxon>Bacillati</taxon>
        <taxon>Actinomycetota</taxon>
        <taxon>Actinomycetes</taxon>
        <taxon>Streptosporangiales</taxon>
        <taxon>Thermomonosporaceae</taxon>
        <taxon>Actinomadura</taxon>
    </lineage>
</organism>
<evidence type="ECO:0000313" key="1">
    <source>
        <dbReference type="EMBL" id="TQM71280.1"/>
    </source>
</evidence>
<protein>
    <submittedName>
        <fullName evidence="1">Uncharacterized protein</fullName>
    </submittedName>
</protein>
<accession>A0A543IL18</accession>
<dbReference type="Proteomes" id="UP000316706">
    <property type="component" value="Unassembled WGS sequence"/>
</dbReference>
<name>A0A543IL18_9ACTN</name>
<sequence length="55" mass="5133">MRTGTADTAGSLPVLAGLVGLAVGWVCGTCGGGGIASDGSTCPDCDGHGHTLTGT</sequence>
<gene>
    <name evidence="1" type="ORF">FHX41_5042</name>
</gene>
<reference evidence="1 2" key="1">
    <citation type="submission" date="2019-06" db="EMBL/GenBank/DDBJ databases">
        <title>Sequencing the genomes of 1000 actinobacteria strains.</title>
        <authorList>
            <person name="Klenk H.-P."/>
        </authorList>
    </citation>
    <scope>NUCLEOTIDE SEQUENCE [LARGE SCALE GENOMIC DNA]</scope>
    <source>
        <strain evidence="1 2">DSM 45043</strain>
    </source>
</reference>
<dbReference type="AlphaFoldDB" id="A0A543IL18"/>
<evidence type="ECO:0000313" key="2">
    <source>
        <dbReference type="Proteomes" id="UP000316706"/>
    </source>
</evidence>
<comment type="caution">
    <text evidence="1">The sequence shown here is derived from an EMBL/GenBank/DDBJ whole genome shotgun (WGS) entry which is preliminary data.</text>
</comment>
<keyword evidence="2" id="KW-1185">Reference proteome</keyword>
<dbReference type="RefSeq" id="WP_185759224.1">
    <property type="nucleotide sequence ID" value="NZ_VFPO01000001.1"/>
</dbReference>
<dbReference type="EMBL" id="VFPO01000001">
    <property type="protein sequence ID" value="TQM71280.1"/>
    <property type="molecule type" value="Genomic_DNA"/>
</dbReference>
<proteinExistence type="predicted"/>